<feature type="compositionally biased region" description="Pro residues" evidence="2">
    <location>
        <begin position="584"/>
        <end position="595"/>
    </location>
</feature>
<feature type="region of interest" description="Disordered" evidence="2">
    <location>
        <begin position="472"/>
        <end position="507"/>
    </location>
</feature>
<name>A0ABP0Q3V8_9DINO</name>
<evidence type="ECO:0000313" key="3">
    <source>
        <dbReference type="EMBL" id="CAK9082950.1"/>
    </source>
</evidence>
<comment type="caution">
    <text evidence="3">The sequence shown here is derived from an EMBL/GenBank/DDBJ whole genome shotgun (WGS) entry which is preliminary data.</text>
</comment>
<evidence type="ECO:0000256" key="1">
    <source>
        <dbReference type="SAM" id="Coils"/>
    </source>
</evidence>
<feature type="compositionally biased region" description="Low complexity" evidence="2">
    <location>
        <begin position="497"/>
        <end position="507"/>
    </location>
</feature>
<sequence length="659" mass="70132">MAALSVVSTPPRAASASKEIAPRPAQQLPRASQVVPSQVAAFSKGAQLAPAPPVTRFSTPASEASAMGTPARASGVFPLMSTSSNLSEVMHPFPTSMSLTPGLFSQALQPFPTSMSLKPGFLSQAQPGPLASMSLTPGLQSQAMTPLPSSMSLTPGLLSQAMQPLPSSMSLTPGFMSQAMPAMPFPTSLTSSIGHSSQVPSAALPLLNPASATPPPTGYLPKVPSSPSEPDPMMWSEGVRSLGDYMAAKAMGNLPEEMRRIPTPMTMFSAPTTFFDVSTEKDGLQLKPLPPLNEEDPSKDMPEYPTEPEKLTIGLVEPEAVERCRDRYTEELDGQLLEATRAIERANAEKKTRLRQEFFQMREQYNNEVENELLEQARIVVEKYHDRLAVLQEEADRQRRRLDREADTLLQESQRYYHFKAEARRLLGSTVPLTSSMRTGPAQMPHFDATVVPFPTLLSHSAPNLQDLLDGAKTATCAPPPPPPPPPRHRDGPPPSSTAAARSPCTAAANMAVPSAPEVQAVPVMAPLRSQSVVSAGVSPMSRFSGLVSRGVQAASPAGSTLFLGLLHRAVRSPAALSMGWSPPETPRPTGPTGPRPMVSRSPLGDLQTQPGLTAQAAPKLLPPRGVSGQFPDLLYPQGEIMGLGGQSQTASEIVTSVV</sequence>
<organism evidence="3 4">
    <name type="scientific">Durusdinium trenchii</name>
    <dbReference type="NCBI Taxonomy" id="1381693"/>
    <lineage>
        <taxon>Eukaryota</taxon>
        <taxon>Sar</taxon>
        <taxon>Alveolata</taxon>
        <taxon>Dinophyceae</taxon>
        <taxon>Suessiales</taxon>
        <taxon>Symbiodiniaceae</taxon>
        <taxon>Durusdinium</taxon>
    </lineage>
</organism>
<feature type="compositionally biased region" description="Basic and acidic residues" evidence="2">
    <location>
        <begin position="296"/>
        <end position="306"/>
    </location>
</feature>
<gene>
    <name evidence="3" type="ORF">CCMP2556_LOCUS40488</name>
</gene>
<dbReference type="EMBL" id="CAXAMN010023984">
    <property type="protein sequence ID" value="CAK9082950.1"/>
    <property type="molecule type" value="Genomic_DNA"/>
</dbReference>
<evidence type="ECO:0000256" key="2">
    <source>
        <dbReference type="SAM" id="MobiDB-lite"/>
    </source>
</evidence>
<evidence type="ECO:0000313" key="4">
    <source>
        <dbReference type="Proteomes" id="UP001642484"/>
    </source>
</evidence>
<keyword evidence="1" id="KW-0175">Coiled coil</keyword>
<feature type="region of interest" description="Disordered" evidence="2">
    <location>
        <begin position="1"/>
        <end position="32"/>
    </location>
</feature>
<feature type="region of interest" description="Disordered" evidence="2">
    <location>
        <begin position="577"/>
        <end position="610"/>
    </location>
</feature>
<feature type="region of interest" description="Disordered" evidence="2">
    <location>
        <begin position="287"/>
        <end position="306"/>
    </location>
</feature>
<dbReference type="Proteomes" id="UP001642484">
    <property type="component" value="Unassembled WGS sequence"/>
</dbReference>
<keyword evidence="4" id="KW-1185">Reference proteome</keyword>
<accession>A0ABP0Q3V8</accession>
<reference evidence="3 4" key="1">
    <citation type="submission" date="2024-02" db="EMBL/GenBank/DDBJ databases">
        <authorList>
            <person name="Chen Y."/>
            <person name="Shah S."/>
            <person name="Dougan E. K."/>
            <person name="Thang M."/>
            <person name="Chan C."/>
        </authorList>
    </citation>
    <scope>NUCLEOTIDE SEQUENCE [LARGE SCALE GENOMIC DNA]</scope>
</reference>
<feature type="coiled-coil region" evidence="1">
    <location>
        <begin position="374"/>
        <end position="412"/>
    </location>
</feature>
<protein>
    <submittedName>
        <fullName evidence="3">Uncharacterized protein</fullName>
    </submittedName>
</protein>
<proteinExistence type="predicted"/>